<evidence type="ECO:0000313" key="2">
    <source>
        <dbReference type="Proteomes" id="UP000036045"/>
    </source>
</evidence>
<dbReference type="PATRIC" id="fig|1397.4.peg.1213"/>
<dbReference type="InterPro" id="IPR036397">
    <property type="entry name" value="RNaseH_sf"/>
</dbReference>
<dbReference type="GO" id="GO:0003676">
    <property type="term" value="F:nucleic acid binding"/>
    <property type="evidence" value="ECO:0007669"/>
    <property type="project" value="InterPro"/>
</dbReference>
<dbReference type="Proteomes" id="UP000036045">
    <property type="component" value="Unassembled WGS sequence"/>
</dbReference>
<accession>A0A0J1II97</accession>
<dbReference type="EMBL" id="LDPH01000014">
    <property type="protein sequence ID" value="KLV25708.1"/>
    <property type="molecule type" value="Genomic_DNA"/>
</dbReference>
<dbReference type="InterPro" id="IPR012337">
    <property type="entry name" value="RNaseH-like_sf"/>
</dbReference>
<gene>
    <name evidence="1" type="ORF">ABW02_15170</name>
</gene>
<dbReference type="AlphaFoldDB" id="A0A0J1II97"/>
<sequence length="183" mass="20305">MRFVGIDPSTKTGFVAINEHGHVLKEKEITGIGKVDPKRMRTMILDVMEHIQKDDVIAIEGFGFASQQAIQNGGIGWGIRMALDARKLSYIEVAPNALKKYIGVTGWTGEKGNKKRLSGPEKKKAVKEAVEAHFNYSHRSDNVIDAYVLAQIALSHFAVQETNSIQLLNYQSQVIDTILKQAN</sequence>
<organism evidence="1 2">
    <name type="scientific">Niallia circulans</name>
    <name type="common">Bacillus circulans</name>
    <dbReference type="NCBI Taxonomy" id="1397"/>
    <lineage>
        <taxon>Bacteria</taxon>
        <taxon>Bacillati</taxon>
        <taxon>Bacillota</taxon>
        <taxon>Bacilli</taxon>
        <taxon>Bacillales</taxon>
        <taxon>Bacillaceae</taxon>
        <taxon>Niallia</taxon>
    </lineage>
</organism>
<comment type="caution">
    <text evidence="1">The sequence shown here is derived from an EMBL/GenBank/DDBJ whole genome shotgun (WGS) entry which is preliminary data.</text>
</comment>
<reference evidence="1 2" key="1">
    <citation type="submission" date="2015-05" db="EMBL/GenBank/DDBJ databases">
        <title>Whole genome sequence and identification of bacterial endophytes from Costus igneus.</title>
        <authorList>
            <person name="Lee Y.P."/>
            <person name="Gan H.M."/>
            <person name="Eng W."/>
            <person name="Wheatley M.S."/>
            <person name="Caraballo A."/>
            <person name="Polter S."/>
            <person name="Savka M.A."/>
            <person name="Hudson A.O."/>
        </authorList>
    </citation>
    <scope>NUCLEOTIDE SEQUENCE [LARGE SCALE GENOMIC DNA]</scope>
    <source>
        <strain evidence="1 2">RIT379</strain>
    </source>
</reference>
<keyword evidence="2" id="KW-1185">Reference proteome</keyword>
<dbReference type="OrthoDB" id="2850721at2"/>
<protein>
    <submittedName>
        <fullName evidence="1">Uncharacterized protein</fullName>
    </submittedName>
</protein>
<dbReference type="SUPFAM" id="SSF53098">
    <property type="entry name" value="Ribonuclease H-like"/>
    <property type="match status" value="1"/>
</dbReference>
<evidence type="ECO:0000313" key="1">
    <source>
        <dbReference type="EMBL" id="KLV25708.1"/>
    </source>
</evidence>
<dbReference type="Gene3D" id="3.30.420.10">
    <property type="entry name" value="Ribonuclease H-like superfamily/Ribonuclease H"/>
    <property type="match status" value="1"/>
</dbReference>
<name>A0A0J1II97_NIACI</name>
<proteinExistence type="predicted"/>
<dbReference type="RefSeq" id="WP_047943133.1">
    <property type="nucleotide sequence ID" value="NZ_LDPH01000014.1"/>
</dbReference>